<keyword evidence="1" id="KW-0472">Membrane</keyword>
<evidence type="ECO:0000256" key="1">
    <source>
        <dbReference type="SAM" id="Phobius"/>
    </source>
</evidence>
<keyword evidence="3" id="KW-1185">Reference proteome</keyword>
<gene>
    <name evidence="2" type="ORF">NSMM_640008</name>
</gene>
<keyword evidence="1" id="KW-0812">Transmembrane</keyword>
<feature type="transmembrane region" description="Helical" evidence="1">
    <location>
        <begin position="20"/>
        <end position="38"/>
    </location>
</feature>
<dbReference type="AlphaFoldDB" id="A0A1G5SHJ8"/>
<name>A0A1G5SHJ8_9PROT</name>
<reference evidence="2 3" key="1">
    <citation type="submission" date="2016-10" db="EMBL/GenBank/DDBJ databases">
        <authorList>
            <person name="de Groot N.N."/>
        </authorList>
    </citation>
    <scope>NUCLEOTIDE SEQUENCE [LARGE SCALE GENOMIC DNA]</scope>
    <source>
        <strain evidence="2">1</strain>
    </source>
</reference>
<evidence type="ECO:0000313" key="2">
    <source>
        <dbReference type="EMBL" id="SCZ86685.1"/>
    </source>
</evidence>
<dbReference type="Proteomes" id="UP000198729">
    <property type="component" value="Unassembled WGS sequence"/>
</dbReference>
<proteinExistence type="predicted"/>
<dbReference type="EMBL" id="FMWO01000074">
    <property type="protein sequence ID" value="SCZ86685.1"/>
    <property type="molecule type" value="Genomic_DNA"/>
</dbReference>
<keyword evidence="1" id="KW-1133">Transmembrane helix</keyword>
<protein>
    <submittedName>
        <fullName evidence="2">Uncharacterized protein</fullName>
    </submittedName>
</protein>
<organism evidence="2 3">
    <name type="scientific">Nitrosomonas mobilis</name>
    <dbReference type="NCBI Taxonomy" id="51642"/>
    <lineage>
        <taxon>Bacteria</taxon>
        <taxon>Pseudomonadati</taxon>
        <taxon>Pseudomonadota</taxon>
        <taxon>Betaproteobacteria</taxon>
        <taxon>Nitrosomonadales</taxon>
        <taxon>Nitrosomonadaceae</taxon>
        <taxon>Nitrosomonas</taxon>
    </lineage>
</organism>
<sequence>MGWRIRLWRVTSPVFFKDVGLLQISFGYAGGNLIAMMLKNCNVFLH</sequence>
<accession>A0A1G5SHJ8</accession>
<dbReference type="STRING" id="51642.NSMM_640008"/>
<evidence type="ECO:0000313" key="3">
    <source>
        <dbReference type="Proteomes" id="UP000198729"/>
    </source>
</evidence>